<dbReference type="InterPro" id="IPR009057">
    <property type="entry name" value="Homeodomain-like_sf"/>
</dbReference>
<dbReference type="InterPro" id="IPR018062">
    <property type="entry name" value="HTH_AraC-typ_CS"/>
</dbReference>
<dbReference type="InterPro" id="IPR029062">
    <property type="entry name" value="Class_I_gatase-like"/>
</dbReference>
<gene>
    <name evidence="5" type="ORF">J2X20_005900</name>
</gene>
<dbReference type="RefSeq" id="WP_310273337.1">
    <property type="nucleotide sequence ID" value="NZ_JAVDXU010000012.1"/>
</dbReference>
<keyword evidence="3" id="KW-0804">Transcription</keyword>
<dbReference type="PROSITE" id="PS01124">
    <property type="entry name" value="HTH_ARAC_FAMILY_2"/>
    <property type="match status" value="1"/>
</dbReference>
<dbReference type="SMART" id="SM00342">
    <property type="entry name" value="HTH_ARAC"/>
    <property type="match status" value="1"/>
</dbReference>
<name>A0ABU1YWH0_ROSSA</name>
<dbReference type="Gene3D" id="1.10.10.60">
    <property type="entry name" value="Homeodomain-like"/>
    <property type="match status" value="1"/>
</dbReference>
<dbReference type="PANTHER" id="PTHR43130">
    <property type="entry name" value="ARAC-FAMILY TRANSCRIPTIONAL REGULATOR"/>
    <property type="match status" value="1"/>
</dbReference>
<proteinExistence type="predicted"/>
<organism evidence="5 6">
    <name type="scientific">Roseateles saccharophilus</name>
    <name type="common">Pseudomonas saccharophila</name>
    <dbReference type="NCBI Taxonomy" id="304"/>
    <lineage>
        <taxon>Bacteria</taxon>
        <taxon>Pseudomonadati</taxon>
        <taxon>Pseudomonadota</taxon>
        <taxon>Betaproteobacteria</taxon>
        <taxon>Burkholderiales</taxon>
        <taxon>Sphaerotilaceae</taxon>
        <taxon>Roseateles</taxon>
    </lineage>
</organism>
<feature type="domain" description="HTH araC/xylS-type" evidence="4">
    <location>
        <begin position="233"/>
        <end position="331"/>
    </location>
</feature>
<dbReference type="Pfam" id="PF01965">
    <property type="entry name" value="DJ-1_PfpI"/>
    <property type="match status" value="1"/>
</dbReference>
<accession>A0ABU1YWH0</accession>
<comment type="caution">
    <text evidence="5">The sequence shown here is derived from an EMBL/GenBank/DDBJ whole genome shotgun (WGS) entry which is preliminary data.</text>
</comment>
<sequence length="349" mass="38432">MDSSNLTRARVLDVTVLVTEGSFASTAVAPIEIFHSAGTLWNAFQGVGGEPRFRVRIASVDGGGVNSSCSLGLVPQVSISDVTQTDIVLLPASGLDIQDRIMRESALVPWLRERYESGSYIAGICTGVAFLAESGLLDGRRGTTHWAAVNVFRERYPQVQWCPDEFVTEDGRVLCSGGVYAAVDLSLYLVEKFCGHEIALQCSKALLLSMPRLKQAGYGLIPISRPHADDKIRAVEEYLRDNFERSLSVDYIANRFDMTERTFIRRFKAATGRLPGGYVQALRVAAAREFLERGSMPIATVCAKIGYDDIGFFRGLFKRHTGMTPSDYRAQFANMRVSRGELLGDRLAP</sequence>
<dbReference type="CDD" id="cd03138">
    <property type="entry name" value="GATase1_AraC_2"/>
    <property type="match status" value="1"/>
</dbReference>
<dbReference type="Gene3D" id="3.40.50.880">
    <property type="match status" value="1"/>
</dbReference>
<dbReference type="SUPFAM" id="SSF46689">
    <property type="entry name" value="Homeodomain-like"/>
    <property type="match status" value="2"/>
</dbReference>
<evidence type="ECO:0000256" key="3">
    <source>
        <dbReference type="ARBA" id="ARBA00023163"/>
    </source>
</evidence>
<dbReference type="InterPro" id="IPR018060">
    <property type="entry name" value="HTH_AraC"/>
</dbReference>
<keyword evidence="2" id="KW-0238">DNA-binding</keyword>
<dbReference type="PROSITE" id="PS00041">
    <property type="entry name" value="HTH_ARAC_FAMILY_1"/>
    <property type="match status" value="1"/>
</dbReference>
<evidence type="ECO:0000313" key="6">
    <source>
        <dbReference type="Proteomes" id="UP001180453"/>
    </source>
</evidence>
<evidence type="ECO:0000259" key="4">
    <source>
        <dbReference type="PROSITE" id="PS01124"/>
    </source>
</evidence>
<dbReference type="Proteomes" id="UP001180453">
    <property type="component" value="Unassembled WGS sequence"/>
</dbReference>
<evidence type="ECO:0000256" key="1">
    <source>
        <dbReference type="ARBA" id="ARBA00023015"/>
    </source>
</evidence>
<evidence type="ECO:0000256" key="2">
    <source>
        <dbReference type="ARBA" id="ARBA00023125"/>
    </source>
</evidence>
<dbReference type="EMBL" id="JAVDXU010000012">
    <property type="protein sequence ID" value="MDR7273210.1"/>
    <property type="molecule type" value="Genomic_DNA"/>
</dbReference>
<keyword evidence="1" id="KW-0805">Transcription regulation</keyword>
<dbReference type="SUPFAM" id="SSF52317">
    <property type="entry name" value="Class I glutamine amidotransferase-like"/>
    <property type="match status" value="1"/>
</dbReference>
<dbReference type="PANTHER" id="PTHR43130:SF11">
    <property type="entry name" value="TRANSCRIPTIONAL REGULATORY PROTEIN"/>
    <property type="match status" value="1"/>
</dbReference>
<keyword evidence="6" id="KW-1185">Reference proteome</keyword>
<evidence type="ECO:0000313" key="5">
    <source>
        <dbReference type="EMBL" id="MDR7273210.1"/>
    </source>
</evidence>
<reference evidence="5 6" key="1">
    <citation type="submission" date="2023-07" db="EMBL/GenBank/DDBJ databases">
        <title>Sorghum-associated microbial communities from plants grown in Nebraska, USA.</title>
        <authorList>
            <person name="Schachtman D."/>
        </authorList>
    </citation>
    <scope>NUCLEOTIDE SEQUENCE [LARGE SCALE GENOMIC DNA]</scope>
    <source>
        <strain evidence="5 6">BE314</strain>
    </source>
</reference>
<dbReference type="InterPro" id="IPR002818">
    <property type="entry name" value="DJ-1/PfpI"/>
</dbReference>
<protein>
    <submittedName>
        <fullName evidence="5">Transcriptional regulator GlxA family with amidase domain</fullName>
    </submittedName>
</protein>
<dbReference type="InterPro" id="IPR052158">
    <property type="entry name" value="INH-QAR"/>
</dbReference>
<dbReference type="Pfam" id="PF12833">
    <property type="entry name" value="HTH_18"/>
    <property type="match status" value="1"/>
</dbReference>